<sequence>MSIEKHRENEERLLNEVFNLDAYYEFVDEYTDKHLSNVSKRMPDFYLRSKKEGLPDLAIEVKTERRDYDRPVGYKTLGGIQKETQFPIMEHSLSIKNLHIVVKLEITFYSKLPPEKAKKYWDGLKEELGKYEEKWEYILDRISDIENILESEDQEKYVGDLSYQKREQLREIIKDIKRQDERFLISLDTYTYYIYSCLDGNEEECLDKIRDAKIAIQSSKEEGLKRRIKDFLQKYFYNKQIEDFEKKLTRLKRRMGRLKRRMEDFNEDYLFEQLDVSLPRIRRVNVSEESSENGFIFTVSFLLPWEKEDIKTHIKKIEEYVEESKCKFDNLRKVKSDKLDKSPHLELLLVKGLLVVYHSFNSLIEEIEKELDEKGYDYLMVFEERRELSDGSWNGDYYLIIRMNGDIGSSVEDDWKAQMRRIIKLKIHEKPDYSIAKALDNPEKFAEEIDRLIDAHPSYKERLIGDLRASLKKCISEEALKLIKEIVKRSTKKDILLEIAKLLIDAFEENLIPVDYKDELWEVIDGILNKLDKLEIEEKIRLRDIVNDKYNFTIFNTVEGAAIASLILYTSWLKESNKIKDLNSIPEVKGRLEFYLNKQTSIIIHTVYGFYLHSLLNIDEHWTKDMIHKIFSKDRVDYFWGAWCAYVRAGYQHYKAYSLLRDIYAYAIENMKYDAESECKKDSIHHLMVLYGWGIISLDDPIFHKFWEKANGDVREKFISYIGQQLLKYELPGDVIQRFKTLWEWRMSYIKDLSNRQDFQKELKSFIHWFVSKKFDDKWALENLIKTVELVDEITEEHVYLALDVLVGMANEFPELVLKYIDLLAHNASGRILNSYKRKIRKSTEEISKILESKGRSDLEKELKKIKETINLKLGREVFSD</sequence>
<proteinExistence type="predicted"/>
<dbReference type="AlphaFoldDB" id="A0A7C5X1Z0"/>
<evidence type="ECO:0000256" key="1">
    <source>
        <dbReference type="SAM" id="Coils"/>
    </source>
</evidence>
<accession>A0A7C5X1Z0</accession>
<organism evidence="2">
    <name type="scientific">Thermocrinis ruber</name>
    <dbReference type="NCBI Taxonomy" id="75906"/>
    <lineage>
        <taxon>Bacteria</taxon>
        <taxon>Pseudomonadati</taxon>
        <taxon>Aquificota</taxon>
        <taxon>Aquificia</taxon>
        <taxon>Aquificales</taxon>
        <taxon>Aquificaceae</taxon>
        <taxon>Thermocrinis</taxon>
    </lineage>
</organism>
<name>A0A7C5X1Z0_9AQUI</name>
<feature type="coiled-coil region" evidence="1">
    <location>
        <begin position="234"/>
        <end position="268"/>
    </location>
</feature>
<comment type="caution">
    <text evidence="2">The sequence shown here is derived from an EMBL/GenBank/DDBJ whole genome shotgun (WGS) entry which is preliminary data.</text>
</comment>
<reference evidence="2" key="1">
    <citation type="journal article" date="2020" name="mSystems">
        <title>Genome- and Community-Level Interaction Insights into Carbon Utilization and Element Cycling Functions of Hydrothermarchaeota in Hydrothermal Sediment.</title>
        <authorList>
            <person name="Zhou Z."/>
            <person name="Liu Y."/>
            <person name="Xu W."/>
            <person name="Pan J."/>
            <person name="Luo Z.H."/>
            <person name="Li M."/>
        </authorList>
    </citation>
    <scope>NUCLEOTIDE SEQUENCE [LARGE SCALE GENOMIC DNA]</scope>
    <source>
        <strain evidence="2">SpSt-114</strain>
    </source>
</reference>
<gene>
    <name evidence="2" type="ORF">ENN04_06955</name>
</gene>
<dbReference type="EMBL" id="DSAC01000087">
    <property type="protein sequence ID" value="HHO74351.1"/>
    <property type="molecule type" value="Genomic_DNA"/>
</dbReference>
<evidence type="ECO:0000313" key="2">
    <source>
        <dbReference type="EMBL" id="HHO74351.1"/>
    </source>
</evidence>
<keyword evidence="1" id="KW-0175">Coiled coil</keyword>
<protein>
    <submittedName>
        <fullName evidence="2">Uncharacterized protein</fullName>
    </submittedName>
</protein>